<protein>
    <submittedName>
        <fullName evidence="6">Cystathionine gamma-synthase</fullName>
    </submittedName>
</protein>
<dbReference type="RefSeq" id="WP_095510400.1">
    <property type="nucleotide sequence ID" value="NZ_MQWD01000001.1"/>
</dbReference>
<dbReference type="PANTHER" id="PTHR11808:SF15">
    <property type="entry name" value="CYSTATHIONINE GAMMA-LYASE"/>
    <property type="match status" value="1"/>
</dbReference>
<evidence type="ECO:0000256" key="3">
    <source>
        <dbReference type="ARBA" id="ARBA00022898"/>
    </source>
</evidence>
<evidence type="ECO:0000313" key="7">
    <source>
        <dbReference type="Proteomes" id="UP000216339"/>
    </source>
</evidence>
<gene>
    <name evidence="6" type="ORF">BSZ37_09945</name>
</gene>
<dbReference type="FunFam" id="3.90.1150.10:FF:000008">
    <property type="entry name" value="Cystathionine gamma-synthase"/>
    <property type="match status" value="1"/>
</dbReference>
<keyword evidence="7" id="KW-1185">Reference proteome</keyword>
<proteinExistence type="inferred from homology"/>
<sequence>MPDSPRLDTEADALGFGTRAVHAGQEPDPSTGSIMTPVHLTSTFVQEAPDVHQGYDYARVANPTRTALEQNLASLEGAAHGIAFASGVAGIDAILRRLRPGDHVVSTSDLYGGTYRLMRQIHEPMGVDFTFVDLHSTEALAEAITDATKLVWIETPTNPLLRVYDIEALADVAHEKGVDVAVDNTFASPYLQRPLSLGADLVLHSTTKYLGGHSDVVGGAVMTSDDGWNEHLRFQIKSVGAAPGPMDCFLLLRSTKTLHLRMERHCSNARAVADFLRGHDKVARVLYPGFEDHPGHETAARQMDGFGGMVSLVLEDDALETAVRFMQSTELFALAESLGGVESLVSHPASMTHGSIPADVRRAAGLPDSLVRLSVGVEDEADLVADLDRALAAV</sequence>
<evidence type="ECO:0000256" key="2">
    <source>
        <dbReference type="ARBA" id="ARBA00009077"/>
    </source>
</evidence>
<dbReference type="PIRSF" id="PIRSF001434">
    <property type="entry name" value="CGS"/>
    <property type="match status" value="1"/>
</dbReference>
<comment type="similarity">
    <text evidence="2 5">Belongs to the trans-sulfuration enzymes family.</text>
</comment>
<dbReference type="GO" id="GO:0005737">
    <property type="term" value="C:cytoplasm"/>
    <property type="evidence" value="ECO:0007669"/>
    <property type="project" value="TreeGrafter"/>
</dbReference>
<dbReference type="InterPro" id="IPR015424">
    <property type="entry name" value="PyrdxlP-dep_Trfase"/>
</dbReference>
<dbReference type="InterPro" id="IPR054542">
    <property type="entry name" value="Cys_met_metab_PP"/>
</dbReference>
<dbReference type="Proteomes" id="UP000216339">
    <property type="component" value="Unassembled WGS sequence"/>
</dbReference>
<dbReference type="PANTHER" id="PTHR11808">
    <property type="entry name" value="TRANS-SULFURATION ENZYME FAMILY MEMBER"/>
    <property type="match status" value="1"/>
</dbReference>
<dbReference type="InterPro" id="IPR000277">
    <property type="entry name" value="Cys/Met-Metab_PyrdxlP-dep_enz"/>
</dbReference>
<dbReference type="GO" id="GO:0003962">
    <property type="term" value="F:cystathionine gamma-synthase activity"/>
    <property type="evidence" value="ECO:0007669"/>
    <property type="project" value="TreeGrafter"/>
</dbReference>
<evidence type="ECO:0000256" key="1">
    <source>
        <dbReference type="ARBA" id="ARBA00001933"/>
    </source>
</evidence>
<dbReference type="InterPro" id="IPR015421">
    <property type="entry name" value="PyrdxlP-dep_Trfase_major"/>
</dbReference>
<dbReference type="OrthoDB" id="9803729at2"/>
<dbReference type="Gene3D" id="3.40.640.10">
    <property type="entry name" value="Type I PLP-dependent aspartate aminotransferase-like (Major domain)"/>
    <property type="match status" value="1"/>
</dbReference>
<organism evidence="6 7">
    <name type="scientific">Rubrivirga marina</name>
    <dbReference type="NCBI Taxonomy" id="1196024"/>
    <lineage>
        <taxon>Bacteria</taxon>
        <taxon>Pseudomonadati</taxon>
        <taxon>Rhodothermota</taxon>
        <taxon>Rhodothermia</taxon>
        <taxon>Rhodothermales</taxon>
        <taxon>Rubricoccaceae</taxon>
        <taxon>Rubrivirga</taxon>
    </lineage>
</organism>
<name>A0A271J117_9BACT</name>
<feature type="modified residue" description="N6-(pyridoxal phosphate)lysine" evidence="4">
    <location>
        <position position="208"/>
    </location>
</feature>
<dbReference type="GO" id="GO:0019346">
    <property type="term" value="P:transsulfuration"/>
    <property type="evidence" value="ECO:0007669"/>
    <property type="project" value="InterPro"/>
</dbReference>
<dbReference type="AlphaFoldDB" id="A0A271J117"/>
<dbReference type="InterPro" id="IPR015422">
    <property type="entry name" value="PyrdxlP-dep_Trfase_small"/>
</dbReference>
<comment type="caution">
    <text evidence="6">The sequence shown here is derived from an EMBL/GenBank/DDBJ whole genome shotgun (WGS) entry which is preliminary data.</text>
</comment>
<dbReference type="GO" id="GO:0030170">
    <property type="term" value="F:pyridoxal phosphate binding"/>
    <property type="evidence" value="ECO:0007669"/>
    <property type="project" value="InterPro"/>
</dbReference>
<dbReference type="NCBIfam" id="NF005871">
    <property type="entry name" value="PRK07811.1"/>
    <property type="match status" value="1"/>
</dbReference>
<dbReference type="SUPFAM" id="SSF53383">
    <property type="entry name" value="PLP-dependent transferases"/>
    <property type="match status" value="1"/>
</dbReference>
<evidence type="ECO:0000313" key="6">
    <source>
        <dbReference type="EMBL" id="PAP76734.1"/>
    </source>
</evidence>
<dbReference type="GO" id="GO:0019343">
    <property type="term" value="P:cysteine biosynthetic process via cystathionine"/>
    <property type="evidence" value="ECO:0007669"/>
    <property type="project" value="TreeGrafter"/>
</dbReference>
<dbReference type="FunFam" id="3.40.640.10:FF:000009">
    <property type="entry name" value="Cystathionine gamma-synthase homolog"/>
    <property type="match status" value="1"/>
</dbReference>
<dbReference type="PROSITE" id="PS00868">
    <property type="entry name" value="CYS_MET_METAB_PP"/>
    <property type="match status" value="1"/>
</dbReference>
<accession>A0A271J117</accession>
<dbReference type="CDD" id="cd00614">
    <property type="entry name" value="CGS_like"/>
    <property type="match status" value="1"/>
</dbReference>
<keyword evidence="3 4" id="KW-0663">Pyridoxal phosphate</keyword>
<dbReference type="GO" id="GO:0004123">
    <property type="term" value="F:cystathionine gamma-lyase activity"/>
    <property type="evidence" value="ECO:0007669"/>
    <property type="project" value="TreeGrafter"/>
</dbReference>
<dbReference type="EMBL" id="MQWD01000001">
    <property type="protein sequence ID" value="PAP76734.1"/>
    <property type="molecule type" value="Genomic_DNA"/>
</dbReference>
<reference evidence="6 7" key="1">
    <citation type="submission" date="2016-11" db="EMBL/GenBank/DDBJ databases">
        <title>Study of marine rhodopsin-containing bacteria.</title>
        <authorList>
            <person name="Yoshizawa S."/>
            <person name="Kumagai Y."/>
            <person name="Kogure K."/>
        </authorList>
    </citation>
    <scope>NUCLEOTIDE SEQUENCE [LARGE SCALE GENOMIC DNA]</scope>
    <source>
        <strain evidence="6 7">SAORIC-28</strain>
    </source>
</reference>
<dbReference type="Pfam" id="PF01053">
    <property type="entry name" value="Cys_Met_Meta_PP"/>
    <property type="match status" value="1"/>
</dbReference>
<dbReference type="Gene3D" id="3.90.1150.10">
    <property type="entry name" value="Aspartate Aminotransferase, domain 1"/>
    <property type="match status" value="1"/>
</dbReference>
<evidence type="ECO:0000256" key="4">
    <source>
        <dbReference type="PIRSR" id="PIRSR001434-2"/>
    </source>
</evidence>
<comment type="cofactor">
    <cofactor evidence="1 5">
        <name>pyridoxal 5'-phosphate</name>
        <dbReference type="ChEBI" id="CHEBI:597326"/>
    </cofactor>
</comment>
<evidence type="ECO:0000256" key="5">
    <source>
        <dbReference type="RuleBase" id="RU362118"/>
    </source>
</evidence>